<feature type="compositionally biased region" description="Low complexity" evidence="1">
    <location>
        <begin position="198"/>
        <end position="219"/>
    </location>
</feature>
<feature type="region of interest" description="Disordered" evidence="1">
    <location>
        <begin position="59"/>
        <end position="305"/>
    </location>
</feature>
<protein>
    <recommendedName>
        <fullName evidence="5">Mucin TcMUCII</fullName>
    </recommendedName>
</protein>
<comment type="caution">
    <text evidence="3">The sequence shown here is derived from an EMBL/GenBank/DDBJ whole genome shotgun (WGS) entry which is preliminary data.</text>
</comment>
<sequence>MRHVLCGLVLVLCCVFGSVLAVDGGANLQDTGVLGARSALPAEAHLNTEALATETTEECADEQKKTGSCPQQPAEALPLKDGQRLQQETDVRTQPQTTPSLGNGQSSLSGRGGDLQEGEREQTEQMTEGTGRGGQAGRNEESKENENQEPGSEDLSHSTRQGNSGGHGSTQRINVETGMPSGPSTASNTKQPHEGHFTQSTSTDSSTPTTSHSTSATPTKGESETTTAGNETSSGENESASNPSAGGNADATPNNSPNTNPDTSNAPNNEESTSTTTTTTTTTTTVPPELTNNKKGDADSSSSISSSVWVRVPLLIVVTLACILVC</sequence>
<feature type="compositionally biased region" description="Polar residues" evidence="1">
    <location>
        <begin position="92"/>
        <end position="109"/>
    </location>
</feature>
<feature type="signal peptide" evidence="2">
    <location>
        <begin position="1"/>
        <end position="21"/>
    </location>
</feature>
<feature type="compositionally biased region" description="Low complexity" evidence="1">
    <location>
        <begin position="248"/>
        <end position="285"/>
    </location>
</feature>
<feature type="chain" id="PRO_5012303952" description="Mucin TcMUCII" evidence="2">
    <location>
        <begin position="22"/>
        <end position="326"/>
    </location>
</feature>
<feature type="compositionally biased region" description="Polar residues" evidence="1">
    <location>
        <begin position="224"/>
        <end position="245"/>
    </location>
</feature>
<name>A0A1X0NHL0_9TRYP</name>
<dbReference type="Proteomes" id="UP000192257">
    <property type="component" value="Unassembled WGS sequence"/>
</dbReference>
<keyword evidence="4" id="KW-1185">Reference proteome</keyword>
<organism evidence="3 4">
    <name type="scientific">Trypanosoma theileri</name>
    <dbReference type="NCBI Taxonomy" id="67003"/>
    <lineage>
        <taxon>Eukaryota</taxon>
        <taxon>Discoba</taxon>
        <taxon>Euglenozoa</taxon>
        <taxon>Kinetoplastea</taxon>
        <taxon>Metakinetoplastina</taxon>
        <taxon>Trypanosomatida</taxon>
        <taxon>Trypanosomatidae</taxon>
        <taxon>Trypanosoma</taxon>
    </lineage>
</organism>
<proteinExistence type="predicted"/>
<reference evidence="3 4" key="1">
    <citation type="submission" date="2017-03" db="EMBL/GenBank/DDBJ databases">
        <title>An alternative strategy for trypanosome survival in the mammalian bloodstream revealed through genome and transcriptome analysis of the ubiquitous bovine parasite Trypanosoma (Megatrypanum) theileri.</title>
        <authorList>
            <person name="Kelly S."/>
            <person name="Ivens A."/>
            <person name="Mott A."/>
            <person name="O'Neill E."/>
            <person name="Emms D."/>
            <person name="Macleod O."/>
            <person name="Voorheis P."/>
            <person name="Matthews J."/>
            <person name="Matthews K."/>
            <person name="Carrington M."/>
        </authorList>
    </citation>
    <scope>NUCLEOTIDE SEQUENCE [LARGE SCALE GENOMIC DNA]</scope>
    <source>
        <strain evidence="3">Edinburgh</strain>
    </source>
</reference>
<dbReference type="RefSeq" id="XP_028878147.1">
    <property type="nucleotide sequence ID" value="XM_029030582.1"/>
</dbReference>
<dbReference type="AlphaFoldDB" id="A0A1X0NHL0"/>
<dbReference type="VEuPathDB" id="TriTrypDB:TM35_000501350"/>
<gene>
    <name evidence="3" type="ORF">TM35_000501350</name>
</gene>
<evidence type="ECO:0000313" key="3">
    <source>
        <dbReference type="EMBL" id="ORC84081.1"/>
    </source>
</evidence>
<evidence type="ECO:0000256" key="1">
    <source>
        <dbReference type="SAM" id="MobiDB-lite"/>
    </source>
</evidence>
<evidence type="ECO:0000313" key="4">
    <source>
        <dbReference type="Proteomes" id="UP000192257"/>
    </source>
</evidence>
<dbReference type="GeneID" id="39990362"/>
<keyword evidence="2" id="KW-0732">Signal</keyword>
<evidence type="ECO:0008006" key="5">
    <source>
        <dbReference type="Google" id="ProtNLM"/>
    </source>
</evidence>
<feature type="compositionally biased region" description="Basic and acidic residues" evidence="1">
    <location>
        <begin position="81"/>
        <end position="91"/>
    </location>
</feature>
<dbReference type="EMBL" id="NBCO01000050">
    <property type="protein sequence ID" value="ORC84081.1"/>
    <property type="molecule type" value="Genomic_DNA"/>
</dbReference>
<accession>A0A1X0NHL0</accession>
<evidence type="ECO:0000256" key="2">
    <source>
        <dbReference type="SAM" id="SignalP"/>
    </source>
</evidence>